<dbReference type="OrthoDB" id="8954335at2759"/>
<name>A0A1L9TV77_9EURO</name>
<dbReference type="GeneID" id="63767291"/>
<dbReference type="STRING" id="1036612.A0A1L9TV77"/>
<organism evidence="1 2">
    <name type="scientific">Aspergillus sydowii CBS 593.65</name>
    <dbReference type="NCBI Taxonomy" id="1036612"/>
    <lineage>
        <taxon>Eukaryota</taxon>
        <taxon>Fungi</taxon>
        <taxon>Dikarya</taxon>
        <taxon>Ascomycota</taxon>
        <taxon>Pezizomycotina</taxon>
        <taxon>Eurotiomycetes</taxon>
        <taxon>Eurotiomycetidae</taxon>
        <taxon>Eurotiales</taxon>
        <taxon>Aspergillaceae</taxon>
        <taxon>Aspergillus</taxon>
        <taxon>Aspergillus subgen. Nidulantes</taxon>
    </lineage>
</organism>
<accession>A0A1L9TV77</accession>
<keyword evidence="2" id="KW-1185">Reference proteome</keyword>
<dbReference type="VEuPathDB" id="FungiDB:ASPSYDRAFT_83391"/>
<evidence type="ECO:0000313" key="1">
    <source>
        <dbReference type="EMBL" id="OJJ63321.1"/>
    </source>
</evidence>
<dbReference type="Proteomes" id="UP000184356">
    <property type="component" value="Unassembled WGS sequence"/>
</dbReference>
<gene>
    <name evidence="1" type="ORF">ASPSYDRAFT_83391</name>
</gene>
<reference evidence="2" key="1">
    <citation type="journal article" date="2017" name="Genome Biol.">
        <title>Comparative genomics reveals high biological diversity and specific adaptations in the industrially and medically important fungal genus Aspergillus.</title>
        <authorList>
            <person name="de Vries R.P."/>
            <person name="Riley R."/>
            <person name="Wiebenga A."/>
            <person name="Aguilar-Osorio G."/>
            <person name="Amillis S."/>
            <person name="Uchima C.A."/>
            <person name="Anderluh G."/>
            <person name="Asadollahi M."/>
            <person name="Askin M."/>
            <person name="Barry K."/>
            <person name="Battaglia E."/>
            <person name="Bayram O."/>
            <person name="Benocci T."/>
            <person name="Braus-Stromeyer S.A."/>
            <person name="Caldana C."/>
            <person name="Canovas D."/>
            <person name="Cerqueira G.C."/>
            <person name="Chen F."/>
            <person name="Chen W."/>
            <person name="Choi C."/>
            <person name="Clum A."/>
            <person name="Dos Santos R.A."/>
            <person name="Damasio A.R."/>
            <person name="Diallinas G."/>
            <person name="Emri T."/>
            <person name="Fekete E."/>
            <person name="Flipphi M."/>
            <person name="Freyberg S."/>
            <person name="Gallo A."/>
            <person name="Gournas C."/>
            <person name="Habgood R."/>
            <person name="Hainaut M."/>
            <person name="Harispe M.L."/>
            <person name="Henrissat B."/>
            <person name="Hilden K.S."/>
            <person name="Hope R."/>
            <person name="Hossain A."/>
            <person name="Karabika E."/>
            <person name="Karaffa L."/>
            <person name="Karanyi Z."/>
            <person name="Krasevec N."/>
            <person name="Kuo A."/>
            <person name="Kusch H."/>
            <person name="LaButti K."/>
            <person name="Lagendijk E.L."/>
            <person name="Lapidus A."/>
            <person name="Levasseur A."/>
            <person name="Lindquist E."/>
            <person name="Lipzen A."/>
            <person name="Logrieco A.F."/>
            <person name="MacCabe A."/>
            <person name="Maekelae M.R."/>
            <person name="Malavazi I."/>
            <person name="Melin P."/>
            <person name="Meyer V."/>
            <person name="Mielnichuk N."/>
            <person name="Miskei M."/>
            <person name="Molnar A.P."/>
            <person name="Mule G."/>
            <person name="Ngan C.Y."/>
            <person name="Orejas M."/>
            <person name="Orosz E."/>
            <person name="Ouedraogo J.P."/>
            <person name="Overkamp K.M."/>
            <person name="Park H.-S."/>
            <person name="Perrone G."/>
            <person name="Piumi F."/>
            <person name="Punt P.J."/>
            <person name="Ram A.F."/>
            <person name="Ramon A."/>
            <person name="Rauscher S."/>
            <person name="Record E."/>
            <person name="Riano-Pachon D.M."/>
            <person name="Robert V."/>
            <person name="Roehrig J."/>
            <person name="Ruller R."/>
            <person name="Salamov A."/>
            <person name="Salih N.S."/>
            <person name="Samson R.A."/>
            <person name="Sandor E."/>
            <person name="Sanguinetti M."/>
            <person name="Schuetze T."/>
            <person name="Sepcic K."/>
            <person name="Shelest E."/>
            <person name="Sherlock G."/>
            <person name="Sophianopoulou V."/>
            <person name="Squina F.M."/>
            <person name="Sun H."/>
            <person name="Susca A."/>
            <person name="Todd R.B."/>
            <person name="Tsang A."/>
            <person name="Unkles S.E."/>
            <person name="van de Wiele N."/>
            <person name="van Rossen-Uffink D."/>
            <person name="Oliveira J.V."/>
            <person name="Vesth T.C."/>
            <person name="Visser J."/>
            <person name="Yu J.-H."/>
            <person name="Zhou M."/>
            <person name="Andersen M.R."/>
            <person name="Archer D.B."/>
            <person name="Baker S.E."/>
            <person name="Benoit I."/>
            <person name="Brakhage A.A."/>
            <person name="Braus G.H."/>
            <person name="Fischer R."/>
            <person name="Frisvad J.C."/>
            <person name="Goldman G.H."/>
            <person name="Houbraken J."/>
            <person name="Oakley B."/>
            <person name="Pocsi I."/>
            <person name="Scazzocchio C."/>
            <person name="Seiboth B."/>
            <person name="vanKuyk P.A."/>
            <person name="Wortman J."/>
            <person name="Dyer P.S."/>
            <person name="Grigoriev I.V."/>
        </authorList>
    </citation>
    <scope>NUCLEOTIDE SEQUENCE [LARGE SCALE GENOMIC DNA]</scope>
    <source>
        <strain evidence="2">CBS 593.65</strain>
    </source>
</reference>
<sequence>MAKAEDEKGTFRKSMREMHNDETKAWKEKIEVFDRQFCEQIAEKGYELKDLEESVREENEFEDHEEMVRNVLREVSEANGIAAGVTTSVITGGTLLCTVM</sequence>
<evidence type="ECO:0000313" key="2">
    <source>
        <dbReference type="Proteomes" id="UP000184356"/>
    </source>
</evidence>
<dbReference type="AlphaFoldDB" id="A0A1L9TV77"/>
<dbReference type="RefSeq" id="XP_040707127.1">
    <property type="nucleotide sequence ID" value="XM_040851218.1"/>
</dbReference>
<proteinExistence type="predicted"/>
<dbReference type="EMBL" id="KV878582">
    <property type="protein sequence ID" value="OJJ63321.1"/>
    <property type="molecule type" value="Genomic_DNA"/>
</dbReference>
<protein>
    <submittedName>
        <fullName evidence="1">Uncharacterized protein</fullName>
    </submittedName>
</protein>